<dbReference type="Proteomes" id="UP000732298">
    <property type="component" value="Unassembled WGS sequence"/>
</dbReference>
<organism evidence="2 3">
    <name type="scientific">Candidatus Iainarchaeum sp</name>
    <dbReference type="NCBI Taxonomy" id="3101447"/>
    <lineage>
        <taxon>Archaea</taxon>
        <taxon>Candidatus Iainarchaeota</taxon>
        <taxon>Candidatus Iainarchaeia</taxon>
        <taxon>Candidatus Iainarchaeales</taxon>
        <taxon>Candidatus Iainarchaeaceae</taxon>
        <taxon>Candidatus Iainarchaeum</taxon>
    </lineage>
</organism>
<evidence type="ECO:0008006" key="4">
    <source>
        <dbReference type="Google" id="ProtNLM"/>
    </source>
</evidence>
<feature type="transmembrane region" description="Helical" evidence="1">
    <location>
        <begin position="241"/>
        <end position="262"/>
    </location>
</feature>
<accession>A0A8T3YLH5</accession>
<evidence type="ECO:0000256" key="1">
    <source>
        <dbReference type="SAM" id="Phobius"/>
    </source>
</evidence>
<protein>
    <recommendedName>
        <fullName evidence="4">Alpha-galactosidase NEW3 domain-containing protein</fullName>
    </recommendedName>
</protein>
<comment type="caution">
    <text evidence="2">The sequence shown here is derived from an EMBL/GenBank/DDBJ whole genome shotgun (WGS) entry which is preliminary data.</text>
</comment>
<evidence type="ECO:0000313" key="3">
    <source>
        <dbReference type="Proteomes" id="UP000732298"/>
    </source>
</evidence>
<keyword evidence="1" id="KW-0472">Membrane</keyword>
<proteinExistence type="predicted"/>
<dbReference type="AlphaFoldDB" id="A0A8T3YLH5"/>
<name>A0A8T3YLH5_9ARCH</name>
<reference evidence="2" key="1">
    <citation type="submission" date="2020-07" db="EMBL/GenBank/DDBJ databases">
        <title>Huge and variable diversity of episymbiotic CPR bacteria and DPANN archaea in groundwater ecosystems.</title>
        <authorList>
            <person name="He C.Y."/>
            <person name="Keren R."/>
            <person name="Whittaker M."/>
            <person name="Farag I.F."/>
            <person name="Doudna J."/>
            <person name="Cate J.H.D."/>
            <person name="Banfield J.F."/>
        </authorList>
    </citation>
    <scope>NUCLEOTIDE SEQUENCE</scope>
    <source>
        <strain evidence="2">NC_groundwater_1296_Ag_S-0.2um_52_80</strain>
    </source>
</reference>
<dbReference type="EMBL" id="JACQPB010000034">
    <property type="protein sequence ID" value="MBI4210497.1"/>
    <property type="molecule type" value="Genomic_DNA"/>
</dbReference>
<keyword evidence="1" id="KW-1133">Transmembrane helix</keyword>
<gene>
    <name evidence="2" type="ORF">HY544_03265</name>
</gene>
<keyword evidence="1" id="KW-0812">Transmembrane</keyword>
<evidence type="ECO:0000313" key="2">
    <source>
        <dbReference type="EMBL" id="MBI4210497.1"/>
    </source>
</evidence>
<sequence length="263" mass="27919">MKGLGLSAVFIVMLSSAGFGVVSMSYPSHVQVAGGSGIEAGFVSPGQSFPVAFSDNAGNGQTWDSLSISGLPSGWQLVSNEKTDASLSATIKVPDFEKHGRYSFKAALAGGAGVSEQVGVSIEVKRNLIEVSFVKKSADEFYLVGGKIIYTATISNSSIAPASVRLSSTLPGNWYREKSVTVGPQSTQDINLVVTPQTSGRKEFFFQGFAGQKGDIVKTFSSEVDVKPTFRGELGSPNSGFPFFTFSMLPFQLFNSFLGILFQ</sequence>